<dbReference type="EMBL" id="JYDH01000386">
    <property type="protein sequence ID" value="KRY26576.1"/>
    <property type="molecule type" value="Genomic_DNA"/>
</dbReference>
<accession>A0A0V1APX1</accession>
<dbReference type="OrthoDB" id="5921157at2759"/>
<sequence>MKRIRASRAGRLICVGAQQGSLFFVLLKLNKWKCLIIPVRIERKSFEVARTQRGAGSSCPCASGPRHRDAQIVCKFMQLMLYASQKV</sequence>
<proteinExistence type="predicted"/>
<reference evidence="2 3" key="1">
    <citation type="submission" date="2015-01" db="EMBL/GenBank/DDBJ databases">
        <title>Evolution of Trichinella species and genotypes.</title>
        <authorList>
            <person name="Korhonen P.K."/>
            <person name="Edoardo P."/>
            <person name="Giuseppe L.R."/>
            <person name="Gasser R.B."/>
        </authorList>
    </citation>
    <scope>NUCLEOTIDE SEQUENCE [LARGE SCALE GENOMIC DNA]</scope>
    <source>
        <strain evidence="2">ISS3</strain>
    </source>
</reference>
<evidence type="ECO:0000313" key="1">
    <source>
        <dbReference type="EMBL" id="KRY26576.1"/>
    </source>
</evidence>
<evidence type="ECO:0000313" key="2">
    <source>
        <dbReference type="EMBL" id="KRY26733.1"/>
    </source>
</evidence>
<dbReference type="AlphaFoldDB" id="A0A0V1APX1"/>
<dbReference type="Proteomes" id="UP000054776">
    <property type="component" value="Unassembled WGS sequence"/>
</dbReference>
<evidence type="ECO:0000313" key="3">
    <source>
        <dbReference type="Proteomes" id="UP000054776"/>
    </source>
</evidence>
<name>A0A0V1APX1_TRISP</name>
<dbReference type="InParanoid" id="A0A0V1APX1"/>
<gene>
    <name evidence="1" type="ORF">T01_1737</name>
    <name evidence="2" type="ORF">T01_4268</name>
</gene>
<comment type="caution">
    <text evidence="2">The sequence shown here is derived from an EMBL/GenBank/DDBJ whole genome shotgun (WGS) entry which is preliminary data.</text>
</comment>
<dbReference type="EMBL" id="JYDH01000350">
    <property type="protein sequence ID" value="KRY26733.1"/>
    <property type="molecule type" value="Genomic_DNA"/>
</dbReference>
<organism evidence="2 3">
    <name type="scientific">Trichinella spiralis</name>
    <name type="common">Trichina worm</name>
    <dbReference type="NCBI Taxonomy" id="6334"/>
    <lineage>
        <taxon>Eukaryota</taxon>
        <taxon>Metazoa</taxon>
        <taxon>Ecdysozoa</taxon>
        <taxon>Nematoda</taxon>
        <taxon>Enoplea</taxon>
        <taxon>Dorylaimia</taxon>
        <taxon>Trichinellida</taxon>
        <taxon>Trichinellidae</taxon>
        <taxon>Trichinella</taxon>
    </lineage>
</organism>
<protein>
    <submittedName>
        <fullName evidence="2">Uncharacterized protein</fullName>
    </submittedName>
</protein>
<keyword evidence="3" id="KW-1185">Reference proteome</keyword>